<dbReference type="EC" id="2.3.1.269" evidence="9"/>
<feature type="transmembrane region" description="Helical" evidence="9">
    <location>
        <begin position="62"/>
        <end position="83"/>
    </location>
</feature>
<sequence>MKLTYSNLYKYIASIAFGAVGVLAFSPFDKYWSFNGMLIFVSFTGLLLLLNKSCYKVSKWIGFYWGIGFFGFGIHWVYVSVAGFGGMPFLANIAIVGLLIAYLSIYPALFAYLLNRLFKKNSSCKWIFFSPVFWFLTEFLRSWILTGFPWLRLGYSQINTPLIHYAPILGVEGIDFLIVIICGLVLVGVNRFQSNRTKIQNNLQIVTILLQNPLFFVVLLSVMIPLILKKIEWFSTEGEKQLKVTLVQPNIDQQLRWNSEQLNEILDKTAELTAPYIGKSDLIIWPETAIPSIERYLEDFMYQFDRLLNDKGSQLITGIVDIRNDGQSYNAAIVLGNKKPYVLPDQNTPAIGQSDRYYKHHLVPFGETVPFQALMKQIAPLFDLPMSSFSQGEYVSNNLVAAQKNLLMAICYEIILGQQLRANFTAETDFIVTISNDAWFGRSIGPWQHLQMAQMRAVELGRPVIRATNNGVTAFISADGRILSQLSQFEDGTLTEKIMPTHGVTFFALYGHFINWFIVLFMLLVGLLVNRTKKNR</sequence>
<keyword evidence="4 9" id="KW-0808">Transferase</keyword>
<dbReference type="PANTHER" id="PTHR38686">
    <property type="entry name" value="APOLIPOPROTEIN N-ACYLTRANSFERASE"/>
    <property type="match status" value="1"/>
</dbReference>
<gene>
    <name evidence="9 11" type="primary">lnt</name>
    <name evidence="11" type="ORF">ACFFIT_11150</name>
</gene>
<dbReference type="InterPro" id="IPR004563">
    <property type="entry name" value="Apolipo_AcylTrfase"/>
</dbReference>
<dbReference type="CDD" id="cd07571">
    <property type="entry name" value="ALP_N-acyl_transferase"/>
    <property type="match status" value="1"/>
</dbReference>
<comment type="caution">
    <text evidence="11">The sequence shown here is derived from an EMBL/GenBank/DDBJ whole genome shotgun (WGS) entry which is preliminary data.</text>
</comment>
<dbReference type="Pfam" id="PF00795">
    <property type="entry name" value="CN_hydrolase"/>
    <property type="match status" value="1"/>
</dbReference>
<dbReference type="InterPro" id="IPR045378">
    <property type="entry name" value="LNT_N"/>
</dbReference>
<evidence type="ECO:0000313" key="12">
    <source>
        <dbReference type="Proteomes" id="UP001589758"/>
    </source>
</evidence>
<organism evidence="11 12">
    <name type="scientific">Thorsellia kenyensis</name>
    <dbReference type="NCBI Taxonomy" id="1549888"/>
    <lineage>
        <taxon>Bacteria</taxon>
        <taxon>Pseudomonadati</taxon>
        <taxon>Pseudomonadota</taxon>
        <taxon>Gammaproteobacteria</taxon>
        <taxon>Enterobacterales</taxon>
        <taxon>Thorselliaceae</taxon>
        <taxon>Thorsellia</taxon>
    </lineage>
</organism>
<comment type="function">
    <text evidence="9">Catalyzes the phospholipid dependent N-acylation of the N-terminal cysteine of apolipoprotein, the last step in lipoprotein maturation.</text>
</comment>
<comment type="pathway">
    <text evidence="9">Protein modification; lipoprotein biosynthesis (N-acyl transfer).</text>
</comment>
<dbReference type="InterPro" id="IPR036526">
    <property type="entry name" value="C-N_Hydrolase_sf"/>
</dbReference>
<dbReference type="GO" id="GO:0016746">
    <property type="term" value="F:acyltransferase activity"/>
    <property type="evidence" value="ECO:0007669"/>
    <property type="project" value="UniProtKB-KW"/>
</dbReference>
<dbReference type="PROSITE" id="PS50263">
    <property type="entry name" value="CN_HYDROLASE"/>
    <property type="match status" value="1"/>
</dbReference>
<evidence type="ECO:0000256" key="2">
    <source>
        <dbReference type="ARBA" id="ARBA00010065"/>
    </source>
</evidence>
<feature type="transmembrane region" description="Helical" evidence="9">
    <location>
        <begin position="31"/>
        <end position="50"/>
    </location>
</feature>
<dbReference type="Gene3D" id="3.60.110.10">
    <property type="entry name" value="Carbon-nitrogen hydrolase"/>
    <property type="match status" value="1"/>
</dbReference>
<dbReference type="Pfam" id="PF20154">
    <property type="entry name" value="LNT_N"/>
    <property type="match status" value="1"/>
</dbReference>
<evidence type="ECO:0000259" key="10">
    <source>
        <dbReference type="PROSITE" id="PS50263"/>
    </source>
</evidence>
<keyword evidence="8 9" id="KW-0012">Acyltransferase</keyword>
<dbReference type="SUPFAM" id="SSF56317">
    <property type="entry name" value="Carbon-nitrogen hydrolase"/>
    <property type="match status" value="1"/>
</dbReference>
<evidence type="ECO:0000256" key="6">
    <source>
        <dbReference type="ARBA" id="ARBA00022989"/>
    </source>
</evidence>
<feature type="transmembrane region" description="Helical" evidence="9">
    <location>
        <begin position="126"/>
        <end position="145"/>
    </location>
</feature>
<keyword evidence="5 9" id="KW-0812">Transmembrane</keyword>
<feature type="transmembrane region" description="Helical" evidence="9">
    <location>
        <begin position="89"/>
        <end position="114"/>
    </location>
</feature>
<accession>A0ABV6CHC8</accession>
<protein>
    <recommendedName>
        <fullName evidence="9">Apolipoprotein N-acyltransferase</fullName>
        <shortName evidence="9">ALP N-acyltransferase</shortName>
        <ecNumber evidence="9">2.3.1.269</ecNumber>
    </recommendedName>
</protein>
<reference evidence="11 12" key="1">
    <citation type="submission" date="2024-09" db="EMBL/GenBank/DDBJ databases">
        <authorList>
            <person name="Sun Q."/>
            <person name="Mori K."/>
        </authorList>
    </citation>
    <scope>NUCLEOTIDE SEQUENCE [LARGE SCALE GENOMIC DNA]</scope>
    <source>
        <strain evidence="11 12">CCM 8545</strain>
    </source>
</reference>
<keyword evidence="7 9" id="KW-0472">Membrane</keyword>
<evidence type="ECO:0000256" key="8">
    <source>
        <dbReference type="ARBA" id="ARBA00023315"/>
    </source>
</evidence>
<name>A0ABV6CHC8_9GAMM</name>
<feature type="transmembrane region" description="Helical" evidence="9">
    <location>
        <begin position="165"/>
        <end position="187"/>
    </location>
</feature>
<feature type="domain" description="CN hydrolase" evidence="10">
    <location>
        <begin position="247"/>
        <end position="500"/>
    </location>
</feature>
<feature type="transmembrane region" description="Helical" evidence="9">
    <location>
        <begin position="208"/>
        <end position="228"/>
    </location>
</feature>
<dbReference type="NCBIfam" id="TIGR00546">
    <property type="entry name" value="lnt"/>
    <property type="match status" value="1"/>
</dbReference>
<comment type="subcellular location">
    <subcellularLocation>
        <location evidence="1 9">Cell membrane</location>
        <topology evidence="1 9">Multi-pass membrane protein</topology>
    </subcellularLocation>
</comment>
<feature type="transmembrane region" description="Helical" evidence="9">
    <location>
        <begin position="7"/>
        <end position="25"/>
    </location>
</feature>
<keyword evidence="6 9" id="KW-1133">Transmembrane helix</keyword>
<evidence type="ECO:0000313" key="11">
    <source>
        <dbReference type="EMBL" id="MFC0180628.1"/>
    </source>
</evidence>
<comment type="catalytic activity">
    <reaction evidence="9">
        <text>N-terminal S-1,2-diacyl-sn-glyceryl-L-cysteinyl-[lipoprotein] + a glycerophospholipid = N-acyl-S-1,2-diacyl-sn-glyceryl-L-cysteinyl-[lipoprotein] + a 2-acyl-sn-glycero-3-phospholipid + H(+)</text>
        <dbReference type="Rhea" id="RHEA:48228"/>
        <dbReference type="Rhea" id="RHEA-COMP:14681"/>
        <dbReference type="Rhea" id="RHEA-COMP:14684"/>
        <dbReference type="ChEBI" id="CHEBI:15378"/>
        <dbReference type="ChEBI" id="CHEBI:136912"/>
        <dbReference type="ChEBI" id="CHEBI:140656"/>
        <dbReference type="ChEBI" id="CHEBI:140657"/>
        <dbReference type="ChEBI" id="CHEBI:140660"/>
        <dbReference type="EC" id="2.3.1.269"/>
    </reaction>
</comment>
<evidence type="ECO:0000256" key="7">
    <source>
        <dbReference type="ARBA" id="ARBA00023136"/>
    </source>
</evidence>
<dbReference type="HAMAP" id="MF_01148">
    <property type="entry name" value="Lnt"/>
    <property type="match status" value="1"/>
</dbReference>
<evidence type="ECO:0000256" key="3">
    <source>
        <dbReference type="ARBA" id="ARBA00022475"/>
    </source>
</evidence>
<comment type="similarity">
    <text evidence="2 9">Belongs to the CN hydrolase family. Apolipoprotein N-acyltransferase subfamily.</text>
</comment>
<dbReference type="EMBL" id="JBHLXE010000107">
    <property type="protein sequence ID" value="MFC0180628.1"/>
    <property type="molecule type" value="Genomic_DNA"/>
</dbReference>
<evidence type="ECO:0000256" key="5">
    <source>
        <dbReference type="ARBA" id="ARBA00022692"/>
    </source>
</evidence>
<evidence type="ECO:0000256" key="9">
    <source>
        <dbReference type="HAMAP-Rule" id="MF_01148"/>
    </source>
</evidence>
<dbReference type="RefSeq" id="WP_385877750.1">
    <property type="nucleotide sequence ID" value="NZ_JBHLXE010000107.1"/>
</dbReference>
<dbReference type="Proteomes" id="UP001589758">
    <property type="component" value="Unassembled WGS sequence"/>
</dbReference>
<proteinExistence type="inferred from homology"/>
<evidence type="ECO:0000256" key="1">
    <source>
        <dbReference type="ARBA" id="ARBA00004651"/>
    </source>
</evidence>
<dbReference type="PANTHER" id="PTHR38686:SF1">
    <property type="entry name" value="APOLIPOPROTEIN N-ACYLTRANSFERASE"/>
    <property type="match status" value="1"/>
</dbReference>
<feature type="transmembrane region" description="Helical" evidence="9">
    <location>
        <begin position="507"/>
        <end position="529"/>
    </location>
</feature>
<keyword evidence="12" id="KW-1185">Reference proteome</keyword>
<evidence type="ECO:0000256" key="4">
    <source>
        <dbReference type="ARBA" id="ARBA00022679"/>
    </source>
</evidence>
<keyword evidence="3 9" id="KW-1003">Cell membrane</keyword>
<dbReference type="InterPro" id="IPR003010">
    <property type="entry name" value="C-N_Hydrolase"/>
</dbReference>